<dbReference type="SUPFAM" id="SSF46689">
    <property type="entry name" value="Homeodomain-like"/>
    <property type="match status" value="1"/>
</dbReference>
<dbReference type="Proteomes" id="UP000018208">
    <property type="component" value="Unassembled WGS sequence"/>
</dbReference>
<dbReference type="PROSITE" id="PS50090">
    <property type="entry name" value="MYB_LIKE"/>
    <property type="match status" value="1"/>
</dbReference>
<organism evidence="2">
    <name type="scientific">Spironucleus salmonicida</name>
    <dbReference type="NCBI Taxonomy" id="348837"/>
    <lineage>
        <taxon>Eukaryota</taxon>
        <taxon>Metamonada</taxon>
        <taxon>Diplomonadida</taxon>
        <taxon>Hexamitidae</taxon>
        <taxon>Hexamitinae</taxon>
        <taxon>Spironucleus</taxon>
    </lineage>
</organism>
<proteinExistence type="predicted"/>
<reference evidence="2 3" key="1">
    <citation type="journal article" date="2014" name="PLoS Genet.">
        <title>The Genome of Spironucleus salmonicida Highlights a Fish Pathogen Adapted to Fluctuating Environments.</title>
        <authorList>
            <person name="Xu F."/>
            <person name="Jerlstrom-Hultqvist J."/>
            <person name="Einarsson E."/>
            <person name="Astvaldsson A."/>
            <person name="Svard S.G."/>
            <person name="Andersson J.O."/>
        </authorList>
    </citation>
    <scope>NUCLEOTIDE SEQUENCE</scope>
    <source>
        <strain evidence="3">ATCC 50377</strain>
    </source>
</reference>
<dbReference type="VEuPathDB" id="GiardiaDB:SS50377_21522"/>
<dbReference type="EMBL" id="AUWU02000002">
    <property type="protein sequence ID" value="KAH0575985.1"/>
    <property type="molecule type" value="Genomic_DNA"/>
</dbReference>
<dbReference type="SMART" id="SM00717">
    <property type="entry name" value="SANT"/>
    <property type="match status" value="2"/>
</dbReference>
<name>V6LP59_9EUKA</name>
<evidence type="ECO:0000313" key="4">
    <source>
        <dbReference type="Proteomes" id="UP000018208"/>
    </source>
</evidence>
<gene>
    <name evidence="2" type="ORF">SS50377_14573</name>
    <name evidence="3" type="ORF">SS50377_21522</name>
</gene>
<dbReference type="AlphaFoldDB" id="V6LP59"/>
<evidence type="ECO:0000259" key="1">
    <source>
        <dbReference type="PROSITE" id="PS50090"/>
    </source>
</evidence>
<evidence type="ECO:0000313" key="3">
    <source>
        <dbReference type="EMBL" id="KAH0575985.1"/>
    </source>
</evidence>
<dbReference type="EMBL" id="KI546094">
    <property type="protein sequence ID" value="EST45501.1"/>
    <property type="molecule type" value="Genomic_DNA"/>
</dbReference>
<protein>
    <recommendedName>
        <fullName evidence="1">Myb-like domain-containing protein</fullName>
    </recommendedName>
</protein>
<evidence type="ECO:0000313" key="2">
    <source>
        <dbReference type="EMBL" id="EST45501.1"/>
    </source>
</evidence>
<accession>V6LP59</accession>
<dbReference type="InterPro" id="IPR001005">
    <property type="entry name" value="SANT/Myb"/>
</dbReference>
<dbReference type="InterPro" id="IPR009057">
    <property type="entry name" value="Homeodomain-like_sf"/>
</dbReference>
<reference evidence="3" key="2">
    <citation type="submission" date="2020-12" db="EMBL/GenBank/DDBJ databases">
        <title>New Spironucleus salmonicida genome in near-complete chromosomes.</title>
        <authorList>
            <person name="Xu F."/>
            <person name="Kurt Z."/>
            <person name="Jimenez-Gonzalez A."/>
            <person name="Astvaldsson A."/>
            <person name="Andersson J.O."/>
            <person name="Svard S.G."/>
        </authorList>
    </citation>
    <scope>NUCLEOTIDE SEQUENCE</scope>
    <source>
        <strain evidence="3">ATCC 50377</strain>
    </source>
</reference>
<feature type="domain" description="Myb-like" evidence="1">
    <location>
        <begin position="34"/>
        <end position="80"/>
    </location>
</feature>
<keyword evidence="4" id="KW-1185">Reference proteome</keyword>
<sequence>MIQQPAYNFNVFSHPSFTGEQCLEHQQGRVCKTWSLEEDDIILNLAKTTSSWQIIAQQMRQIFGKVYSSPQISQHYRRVLCKGSTVWSDSELDKLGELVKVMPGCWAEIGRQLGKADAQVKQKAKSLMCFMYK</sequence>